<dbReference type="InterPro" id="IPR029033">
    <property type="entry name" value="His_PPase_superfam"/>
</dbReference>
<gene>
    <name evidence="4" type="ORF">ENT37_00530</name>
</gene>
<evidence type="ECO:0000256" key="3">
    <source>
        <dbReference type="SAM" id="MobiDB-lite"/>
    </source>
</evidence>
<evidence type="ECO:0000256" key="2">
    <source>
        <dbReference type="PIRSR" id="PIRSR613078-2"/>
    </source>
</evidence>
<dbReference type="SUPFAM" id="SSF53254">
    <property type="entry name" value="Phosphoglycerate mutase-like"/>
    <property type="match status" value="1"/>
</dbReference>
<dbReference type="AlphaFoldDB" id="A0A7C4KFS2"/>
<sequence length="237" mass="25990">MTTLLLIRHGENDFVGKRLAGRLSGVHLNERGQQQAQALAQALARAPVRAIYSSPLERARETAAPLAQTLGLEVMIEPGLNEIDVGEWQGRFLRQLRRLKAWKTVQTQPSAFRFPQGETFAEAQARAVGALRRIAERHPEEVVACFSHADVIRLATAYFLNMPLDSFQRLGADTASITVVHLGKDGRVGVPRFNQAVTFVWPEEKKKPASPGEAGRQSRRGPSTDGKGSPPNTGVKP</sequence>
<comment type="caution">
    <text evidence="4">The sequence shown here is derived from an EMBL/GenBank/DDBJ whole genome shotgun (WGS) entry which is preliminary data.</text>
</comment>
<reference evidence="4" key="1">
    <citation type="journal article" date="2020" name="mSystems">
        <title>Genome- and Community-Level Interaction Insights into Carbon Utilization and Element Cycling Functions of Hydrothermarchaeota in Hydrothermal Sediment.</title>
        <authorList>
            <person name="Zhou Z."/>
            <person name="Liu Y."/>
            <person name="Xu W."/>
            <person name="Pan J."/>
            <person name="Luo Z.H."/>
            <person name="Li M."/>
        </authorList>
    </citation>
    <scope>NUCLEOTIDE SEQUENCE [LARGE SCALE GENOMIC DNA]</scope>
    <source>
        <strain evidence="4">SpSt-573</strain>
    </source>
</reference>
<dbReference type="InterPro" id="IPR050275">
    <property type="entry name" value="PGM_Phosphatase"/>
</dbReference>
<evidence type="ECO:0000256" key="1">
    <source>
        <dbReference type="PIRSR" id="PIRSR613078-1"/>
    </source>
</evidence>
<dbReference type="Gene3D" id="3.40.50.1240">
    <property type="entry name" value="Phosphoglycerate mutase-like"/>
    <property type="match status" value="1"/>
</dbReference>
<name>A0A7C4KFS2_9CHLR</name>
<dbReference type="GO" id="GO:0016791">
    <property type="term" value="F:phosphatase activity"/>
    <property type="evidence" value="ECO:0007669"/>
    <property type="project" value="TreeGrafter"/>
</dbReference>
<dbReference type="CDD" id="cd07067">
    <property type="entry name" value="HP_PGM_like"/>
    <property type="match status" value="1"/>
</dbReference>
<dbReference type="PANTHER" id="PTHR48100:SF59">
    <property type="entry name" value="ADENOSYLCOBALAMIN_ALPHA-RIBAZOLE PHOSPHATASE"/>
    <property type="match status" value="1"/>
</dbReference>
<feature type="active site" description="Tele-phosphohistidine intermediate" evidence="1">
    <location>
        <position position="9"/>
    </location>
</feature>
<dbReference type="GO" id="GO:0005737">
    <property type="term" value="C:cytoplasm"/>
    <property type="evidence" value="ECO:0007669"/>
    <property type="project" value="TreeGrafter"/>
</dbReference>
<accession>A0A7C4KFS2</accession>
<feature type="binding site" evidence="2">
    <location>
        <position position="58"/>
    </location>
    <ligand>
        <name>substrate</name>
    </ligand>
</feature>
<feature type="region of interest" description="Disordered" evidence="3">
    <location>
        <begin position="202"/>
        <end position="237"/>
    </location>
</feature>
<dbReference type="SMART" id="SM00855">
    <property type="entry name" value="PGAM"/>
    <property type="match status" value="1"/>
</dbReference>
<protein>
    <submittedName>
        <fullName evidence="4">Phosphoglycerate mutase</fullName>
    </submittedName>
</protein>
<dbReference type="InterPro" id="IPR013078">
    <property type="entry name" value="His_Pase_superF_clade-1"/>
</dbReference>
<dbReference type="Pfam" id="PF00300">
    <property type="entry name" value="His_Phos_1"/>
    <property type="match status" value="1"/>
</dbReference>
<evidence type="ECO:0000313" key="4">
    <source>
        <dbReference type="EMBL" id="HGS20338.1"/>
    </source>
</evidence>
<proteinExistence type="predicted"/>
<organism evidence="4">
    <name type="scientific">Anaerolinea thermolimosa</name>
    <dbReference type="NCBI Taxonomy" id="229919"/>
    <lineage>
        <taxon>Bacteria</taxon>
        <taxon>Bacillati</taxon>
        <taxon>Chloroflexota</taxon>
        <taxon>Anaerolineae</taxon>
        <taxon>Anaerolineales</taxon>
        <taxon>Anaerolineaceae</taxon>
        <taxon>Anaerolinea</taxon>
    </lineage>
</organism>
<dbReference type="EMBL" id="DSYK01000028">
    <property type="protein sequence ID" value="HGS20338.1"/>
    <property type="molecule type" value="Genomic_DNA"/>
</dbReference>
<dbReference type="PANTHER" id="PTHR48100">
    <property type="entry name" value="BROAD-SPECIFICITY PHOSPHATASE YOR283W-RELATED"/>
    <property type="match status" value="1"/>
</dbReference>
<feature type="active site" description="Proton donor/acceptor" evidence="1">
    <location>
        <position position="82"/>
    </location>
</feature>